<reference evidence="1" key="1">
    <citation type="submission" date="2013-08" db="EMBL/GenBank/DDBJ databases">
        <title>Gene expansion shapes genome architecture in the human pathogen Lichtheimia corymbifera: an evolutionary genomics analysis in the ancient terrestrial Mucorales (Mucoromycotina).</title>
        <authorList>
            <person name="Schwartze V.U."/>
            <person name="Winter S."/>
            <person name="Shelest E."/>
            <person name="Marcet-Houben M."/>
            <person name="Horn F."/>
            <person name="Wehner S."/>
            <person name="Hoffmann K."/>
            <person name="Riege K."/>
            <person name="Sammeth M."/>
            <person name="Nowrousian M."/>
            <person name="Valiante V."/>
            <person name="Linde J."/>
            <person name="Jacobsen I.D."/>
            <person name="Marz M."/>
            <person name="Brakhage A.A."/>
            <person name="Gabaldon T."/>
            <person name="Bocker S."/>
            <person name="Voigt K."/>
        </authorList>
    </citation>
    <scope>NUCLEOTIDE SEQUENCE [LARGE SCALE GENOMIC DNA]</scope>
    <source>
        <strain evidence="1">FSU 9682</strain>
    </source>
</reference>
<organism evidence="1 2">
    <name type="scientific">Lichtheimia corymbifera JMRC:FSU:9682</name>
    <dbReference type="NCBI Taxonomy" id="1263082"/>
    <lineage>
        <taxon>Eukaryota</taxon>
        <taxon>Fungi</taxon>
        <taxon>Fungi incertae sedis</taxon>
        <taxon>Mucoromycota</taxon>
        <taxon>Mucoromycotina</taxon>
        <taxon>Mucoromycetes</taxon>
        <taxon>Mucorales</taxon>
        <taxon>Lichtheimiaceae</taxon>
        <taxon>Lichtheimia</taxon>
    </lineage>
</organism>
<name>A0A068SGK8_9FUNG</name>
<sequence>MLTYLFLQPLHASDRGIRQHAHEITHLELCGPQRLDDNFKDTISLLKKHHATLEWLKLRMYLKKDAYGVFSIAYPRLKRLDLDYSGWWILRNAPVLEELVLTCATIEDHPTVFNLIPAKLKTLKMDITPHYKFQRIPDITRYFHRHSVQPNTTYFLQELVIHTHKMENVEMMLEGISHVKQLERLMIWYMDWDASQMDTFIDQLANGCHRLSCLKIHSLKTPSPHAVNALKRLEYLSRFAFRIKDKDSTEGRFWDAIETLTQTKCIEICLH</sequence>
<gene>
    <name evidence="1" type="ORF">LCOR_11732.1</name>
</gene>
<evidence type="ECO:0008006" key="3">
    <source>
        <dbReference type="Google" id="ProtNLM"/>
    </source>
</evidence>
<dbReference type="Gene3D" id="3.80.10.10">
    <property type="entry name" value="Ribonuclease Inhibitor"/>
    <property type="match status" value="1"/>
</dbReference>
<protein>
    <recommendedName>
        <fullName evidence="3">F-box domain-containing protein</fullName>
    </recommendedName>
</protein>
<evidence type="ECO:0000313" key="1">
    <source>
        <dbReference type="EMBL" id="CDH60957.1"/>
    </source>
</evidence>
<dbReference type="InterPro" id="IPR032675">
    <property type="entry name" value="LRR_dom_sf"/>
</dbReference>
<dbReference type="EMBL" id="CBTN010000118">
    <property type="protein sequence ID" value="CDH60957.1"/>
    <property type="molecule type" value="Genomic_DNA"/>
</dbReference>
<dbReference type="SUPFAM" id="SSF52047">
    <property type="entry name" value="RNI-like"/>
    <property type="match status" value="1"/>
</dbReference>
<proteinExistence type="predicted"/>
<comment type="caution">
    <text evidence="1">The sequence shown here is derived from an EMBL/GenBank/DDBJ whole genome shotgun (WGS) entry which is preliminary data.</text>
</comment>
<dbReference type="AlphaFoldDB" id="A0A068SGK8"/>
<keyword evidence="2" id="KW-1185">Reference proteome</keyword>
<evidence type="ECO:0000313" key="2">
    <source>
        <dbReference type="Proteomes" id="UP000027586"/>
    </source>
</evidence>
<dbReference type="VEuPathDB" id="FungiDB:LCOR_11732.1"/>
<dbReference type="Proteomes" id="UP000027586">
    <property type="component" value="Unassembled WGS sequence"/>
</dbReference>
<accession>A0A068SGK8</accession>